<dbReference type="Proteomes" id="UP000050640">
    <property type="component" value="Unplaced"/>
</dbReference>
<name>A0A0R3S316_9BILA</name>
<proteinExistence type="predicted"/>
<evidence type="ECO:0000256" key="1">
    <source>
        <dbReference type="SAM" id="SignalP"/>
    </source>
</evidence>
<dbReference type="WBParaSite" id="EEL_0000913501-mRNA-1">
    <property type="protein sequence ID" value="EEL_0000913501-mRNA-1"/>
    <property type="gene ID" value="EEL_0000913501"/>
</dbReference>
<accession>A0A0R3S316</accession>
<keyword evidence="2" id="KW-1185">Reference proteome</keyword>
<organism evidence="2 3">
    <name type="scientific">Elaeophora elaphi</name>
    <dbReference type="NCBI Taxonomy" id="1147741"/>
    <lineage>
        <taxon>Eukaryota</taxon>
        <taxon>Metazoa</taxon>
        <taxon>Ecdysozoa</taxon>
        <taxon>Nematoda</taxon>
        <taxon>Chromadorea</taxon>
        <taxon>Rhabditida</taxon>
        <taxon>Spirurina</taxon>
        <taxon>Spiruromorpha</taxon>
        <taxon>Filarioidea</taxon>
        <taxon>Onchocercidae</taxon>
        <taxon>Elaeophora</taxon>
    </lineage>
</organism>
<sequence>MYAIVTVIIFLAGQVNGQYSELASLVGGVLTPGIASGASGLLGNIGTLYQIAQGALQLTGTGVGILNQASEGKWFNSVLEQARSASFFSFSFLASLKREK</sequence>
<dbReference type="STRING" id="1147741.A0A0R3S316"/>
<reference evidence="3" key="1">
    <citation type="submission" date="2017-02" db="UniProtKB">
        <authorList>
            <consortium name="WormBaseParasite"/>
        </authorList>
    </citation>
    <scope>IDENTIFICATION</scope>
</reference>
<evidence type="ECO:0000313" key="2">
    <source>
        <dbReference type="Proteomes" id="UP000050640"/>
    </source>
</evidence>
<evidence type="ECO:0000313" key="3">
    <source>
        <dbReference type="WBParaSite" id="EEL_0000913501-mRNA-1"/>
    </source>
</evidence>
<protein>
    <submittedName>
        <fullName evidence="3">P-type conjugative transfer protein TrbL</fullName>
    </submittedName>
</protein>
<keyword evidence="1" id="KW-0732">Signal</keyword>
<feature type="chain" id="PRO_5006447972" evidence="1">
    <location>
        <begin position="18"/>
        <end position="100"/>
    </location>
</feature>
<dbReference type="AlphaFoldDB" id="A0A0R3S316"/>
<feature type="signal peptide" evidence="1">
    <location>
        <begin position="1"/>
        <end position="17"/>
    </location>
</feature>